<keyword evidence="2" id="KW-1185">Reference proteome</keyword>
<dbReference type="EMBL" id="AGSN01000029">
    <property type="protein sequence ID" value="EHH13710.1"/>
    <property type="molecule type" value="Genomic_DNA"/>
</dbReference>
<evidence type="ECO:0000313" key="2">
    <source>
        <dbReference type="Proteomes" id="UP000002949"/>
    </source>
</evidence>
<accession>G6Y3K2</accession>
<name>G6Y3K2_9HYPH</name>
<gene>
    <name evidence="1" type="ORF">MEA186_02492</name>
</gene>
<dbReference type="AlphaFoldDB" id="G6Y3K2"/>
<sequence>MWPARTYVPKDKSAPRLTGKAHVALGLVMRDGQ</sequence>
<proteinExistence type="predicted"/>
<protein>
    <submittedName>
        <fullName evidence="1">Uncharacterized protein</fullName>
    </submittedName>
</protein>
<dbReference type="Proteomes" id="UP000002949">
    <property type="component" value="Unassembled WGS sequence"/>
</dbReference>
<organism evidence="1 2">
    <name type="scientific">Mesorhizobium amorphae CCNWGS0123</name>
    <dbReference type="NCBI Taxonomy" id="1082933"/>
    <lineage>
        <taxon>Bacteria</taxon>
        <taxon>Pseudomonadati</taxon>
        <taxon>Pseudomonadota</taxon>
        <taxon>Alphaproteobacteria</taxon>
        <taxon>Hyphomicrobiales</taxon>
        <taxon>Phyllobacteriaceae</taxon>
        <taxon>Mesorhizobium</taxon>
    </lineage>
</organism>
<reference evidence="1 2" key="1">
    <citation type="journal article" date="2012" name="J. Bacteriol.">
        <title>Draft Genome Sequence of Plant Growth-Promoting Rhizobium Mesorhizobium amorphae, Isolated from Zinc-Lead Mine Tailings.</title>
        <authorList>
            <person name="Hao X."/>
            <person name="Lin Y."/>
            <person name="Johnstone L."/>
            <person name="Baltrus D.A."/>
            <person name="Miller S.J."/>
            <person name="Wei G."/>
            <person name="Rensing C."/>
        </authorList>
    </citation>
    <scope>NUCLEOTIDE SEQUENCE [LARGE SCALE GENOMIC DNA]</scope>
    <source>
        <strain evidence="1 2">CCNWGS0123</strain>
    </source>
</reference>
<evidence type="ECO:0000313" key="1">
    <source>
        <dbReference type="EMBL" id="EHH13710.1"/>
    </source>
</evidence>